<evidence type="ECO:0000313" key="4">
    <source>
        <dbReference type="Proteomes" id="UP001242368"/>
    </source>
</evidence>
<feature type="transmembrane region" description="Helical" evidence="1">
    <location>
        <begin position="20"/>
        <end position="43"/>
    </location>
</feature>
<comment type="caution">
    <text evidence="3">The sequence shown here is derived from an EMBL/GenBank/DDBJ whole genome shotgun (WGS) entry which is preliminary data.</text>
</comment>
<feature type="transmembrane region" description="Helical" evidence="1">
    <location>
        <begin position="113"/>
        <end position="135"/>
    </location>
</feature>
<feature type="transmembrane region" description="Helical" evidence="1">
    <location>
        <begin position="55"/>
        <end position="82"/>
    </location>
</feature>
<protein>
    <submittedName>
        <fullName evidence="3">CPBP family intramembrane metalloprotease</fullName>
        <ecNumber evidence="3">3.4.-.-</ecNumber>
    </submittedName>
</protein>
<proteinExistence type="predicted"/>
<evidence type="ECO:0000256" key="1">
    <source>
        <dbReference type="SAM" id="Phobius"/>
    </source>
</evidence>
<dbReference type="EMBL" id="JAUFQU010000046">
    <property type="protein sequence ID" value="MDN3709599.1"/>
    <property type="molecule type" value="Genomic_DNA"/>
</dbReference>
<evidence type="ECO:0000313" key="3">
    <source>
        <dbReference type="EMBL" id="MDN3709599.1"/>
    </source>
</evidence>
<name>A0ABT8D2Y0_9FLAO</name>
<feature type="transmembrane region" description="Helical" evidence="1">
    <location>
        <begin position="88"/>
        <end position="106"/>
    </location>
</feature>
<keyword evidence="3" id="KW-0378">Hydrolase</keyword>
<accession>A0ABT8D2Y0</accession>
<dbReference type="GO" id="GO:0016491">
    <property type="term" value="F:oxidoreductase activity"/>
    <property type="evidence" value="ECO:0007669"/>
    <property type="project" value="UniProtKB-KW"/>
</dbReference>
<keyword evidence="1" id="KW-0472">Membrane</keyword>
<keyword evidence="3" id="KW-0482">Metalloprotease</keyword>
<keyword evidence="1" id="KW-1133">Transmembrane helix</keyword>
<dbReference type="InterPro" id="IPR003675">
    <property type="entry name" value="Rce1/LyrA-like_dom"/>
</dbReference>
<keyword evidence="3" id="KW-0560">Oxidoreductase</keyword>
<sequence length="271" mass="31753">MLWSTKTEYYHSRLNMETNFITLLFFSIIIAPVFEELAFRGYFTRSKKIQIPSLILLLVYVLISFNFINLILFLAILTFILLNNGKENNLIFFFSILLFGTIHYQVSDFTSLSAFYTILFQLGLGAILLWVVINFNLKRAVLLHALFNLVMLSFTYFSIMYKTDFSEKRIENDTIHVVWKKEFNLYPKNESLILTDNSFKAQNYTPLSLYKALQNNKSSNKIKNLFIKEPLMNYSIDFSLKDSLNVDNDELAKKYLQFCIDNGILKDVTDK</sequence>
<keyword evidence="1" id="KW-0812">Transmembrane</keyword>
<evidence type="ECO:0000259" key="2">
    <source>
        <dbReference type="Pfam" id="PF02517"/>
    </source>
</evidence>
<reference evidence="4" key="1">
    <citation type="journal article" date="2019" name="Int. J. Syst. Evol. Microbiol.">
        <title>The Global Catalogue of Microorganisms (GCM) 10K type strain sequencing project: providing services to taxonomists for standard genome sequencing and annotation.</title>
        <authorList>
            <consortium name="The Broad Institute Genomics Platform"/>
            <consortium name="The Broad Institute Genome Sequencing Center for Infectious Disease"/>
            <person name="Wu L."/>
            <person name="Ma J."/>
        </authorList>
    </citation>
    <scope>NUCLEOTIDE SEQUENCE [LARGE SCALE GENOMIC DNA]</scope>
    <source>
        <strain evidence="4">CECT 7184</strain>
    </source>
</reference>
<feature type="transmembrane region" description="Helical" evidence="1">
    <location>
        <begin position="141"/>
        <end position="159"/>
    </location>
</feature>
<dbReference type="EC" id="3.4.-.-" evidence="3"/>
<dbReference type="Pfam" id="PF02517">
    <property type="entry name" value="Rce1-like"/>
    <property type="match status" value="1"/>
</dbReference>
<dbReference type="RefSeq" id="WP_290365132.1">
    <property type="nucleotide sequence ID" value="NZ_JAUFQU010000046.1"/>
</dbReference>
<dbReference type="GO" id="GO:0008237">
    <property type="term" value="F:metallopeptidase activity"/>
    <property type="evidence" value="ECO:0007669"/>
    <property type="project" value="UniProtKB-KW"/>
</dbReference>
<gene>
    <name evidence="3" type="ORF">QW060_21775</name>
</gene>
<dbReference type="Proteomes" id="UP001242368">
    <property type="component" value="Unassembled WGS sequence"/>
</dbReference>
<feature type="domain" description="CAAX prenyl protease 2/Lysostaphin resistance protein A-like" evidence="2">
    <location>
        <begin position="19"/>
        <end position="150"/>
    </location>
</feature>
<keyword evidence="4" id="KW-1185">Reference proteome</keyword>
<keyword evidence="3" id="KW-0645">Protease</keyword>
<organism evidence="3 4">
    <name type="scientific">Paenimyroides ceti</name>
    <dbReference type="NCBI Taxonomy" id="395087"/>
    <lineage>
        <taxon>Bacteria</taxon>
        <taxon>Pseudomonadati</taxon>
        <taxon>Bacteroidota</taxon>
        <taxon>Flavobacteriia</taxon>
        <taxon>Flavobacteriales</taxon>
        <taxon>Flavobacteriaceae</taxon>
        <taxon>Paenimyroides</taxon>
    </lineage>
</organism>